<organism evidence="4 5">
    <name type="scientific">Camellia sinensis</name>
    <name type="common">Tea plant</name>
    <name type="synonym">Thea sinensis</name>
    <dbReference type="NCBI Taxonomy" id="4442"/>
    <lineage>
        <taxon>Eukaryota</taxon>
        <taxon>Viridiplantae</taxon>
        <taxon>Streptophyta</taxon>
        <taxon>Embryophyta</taxon>
        <taxon>Tracheophyta</taxon>
        <taxon>Spermatophyta</taxon>
        <taxon>Magnoliopsida</taxon>
        <taxon>eudicotyledons</taxon>
        <taxon>Gunneridae</taxon>
        <taxon>Pentapetalae</taxon>
        <taxon>asterids</taxon>
        <taxon>Ericales</taxon>
        <taxon>Theaceae</taxon>
        <taxon>Camellia</taxon>
    </lineage>
</organism>
<feature type="compositionally biased region" description="Gly residues" evidence="2">
    <location>
        <begin position="297"/>
        <end position="314"/>
    </location>
</feature>
<reference evidence="4 5" key="2">
    <citation type="submission" date="2020-07" db="EMBL/GenBank/DDBJ databases">
        <title>Genome assembly of wild tea tree DASZ reveals pedigree and selection history of tea varieties.</title>
        <authorList>
            <person name="Zhang W."/>
        </authorList>
    </citation>
    <scope>NUCLEOTIDE SEQUENCE [LARGE SCALE GENOMIC DNA]</scope>
    <source>
        <strain evidence="5">cv. G240</strain>
        <tissue evidence="4">Leaf</tissue>
    </source>
</reference>
<feature type="domain" description="DC1" evidence="3">
    <location>
        <begin position="15"/>
        <end position="62"/>
    </location>
</feature>
<dbReference type="EMBL" id="JACBKZ010000004">
    <property type="protein sequence ID" value="KAF5952982.1"/>
    <property type="molecule type" value="Genomic_DNA"/>
</dbReference>
<dbReference type="Proteomes" id="UP000593564">
    <property type="component" value="Unassembled WGS sequence"/>
</dbReference>
<proteinExistence type="predicted"/>
<sequence>MGKMSSQPEHTVQHFSHPHPLHLSNHQPQQTLNLALCSCCKLSVSGLIYTCQLCNYYLHVNCSQMPQQIKHPFDQNHVFSLLPTPIYPEGIFSCDACGKQGNGFSYHCKACSIDLHVLCALMPLSTTHQSHHHQLNLTFSPPYHNQSFSCDICKDIGSNHWLYRCNLCEFDAHLICATTRPTVPAQPQPFQMLQYQQGSTVPVRVQVQAPPMQPIQMQQFQTTASRVGPQFQVFRPQYAVTPPLQNYPQNNFVNVGNPYGSVAPVVNRQNNDLISQAIQSFIGGGSEPAGQQLMQGLLGGSGGSGGGSGGGSNGGNETFQFLEGIIGSGGNGNVLQALIGGGGGGDSGNNGGSLDVFGGNGVAFDGSGVNFGALGVLENGFFKNHIISIANLQ</sequence>
<feature type="domain" description="DC1" evidence="3">
    <location>
        <begin position="80"/>
        <end position="120"/>
    </location>
</feature>
<dbReference type="Pfam" id="PF03107">
    <property type="entry name" value="C1_2"/>
    <property type="match status" value="3"/>
</dbReference>
<evidence type="ECO:0000313" key="4">
    <source>
        <dbReference type="EMBL" id="KAF5952982.1"/>
    </source>
</evidence>
<feature type="region of interest" description="Disordered" evidence="2">
    <location>
        <begin position="292"/>
        <end position="314"/>
    </location>
</feature>
<dbReference type="PANTHER" id="PTHR46288:SF83">
    <property type="entry name" value="CYSTEINE_HISTIDINE-RICH C1 DOMAIN FAMILY PROTEIN"/>
    <property type="match status" value="1"/>
</dbReference>
<comment type="caution">
    <text evidence="4">The sequence shown here is derived from an EMBL/GenBank/DDBJ whole genome shotgun (WGS) entry which is preliminary data.</text>
</comment>
<keyword evidence="5" id="KW-1185">Reference proteome</keyword>
<feature type="domain" description="DC1" evidence="3">
    <location>
        <begin position="129"/>
        <end position="177"/>
    </location>
</feature>
<gene>
    <name evidence="4" type="ORF">HYC85_010926</name>
</gene>
<accession>A0A7J7HJA9</accession>
<protein>
    <recommendedName>
        <fullName evidence="3">DC1 domain-containing protein</fullName>
    </recommendedName>
</protein>
<evidence type="ECO:0000259" key="3">
    <source>
        <dbReference type="Pfam" id="PF03107"/>
    </source>
</evidence>
<dbReference type="InterPro" id="IPR004146">
    <property type="entry name" value="DC1"/>
</dbReference>
<evidence type="ECO:0000256" key="1">
    <source>
        <dbReference type="ARBA" id="ARBA00022737"/>
    </source>
</evidence>
<dbReference type="SUPFAM" id="SSF57889">
    <property type="entry name" value="Cysteine-rich domain"/>
    <property type="match status" value="1"/>
</dbReference>
<reference evidence="5" key="1">
    <citation type="journal article" date="2020" name="Nat. Commun.">
        <title>Genome assembly of wild tea tree DASZ reveals pedigree and selection history of tea varieties.</title>
        <authorList>
            <person name="Zhang W."/>
            <person name="Zhang Y."/>
            <person name="Qiu H."/>
            <person name="Guo Y."/>
            <person name="Wan H."/>
            <person name="Zhang X."/>
            <person name="Scossa F."/>
            <person name="Alseekh S."/>
            <person name="Zhang Q."/>
            <person name="Wang P."/>
            <person name="Xu L."/>
            <person name="Schmidt M.H."/>
            <person name="Jia X."/>
            <person name="Li D."/>
            <person name="Zhu A."/>
            <person name="Guo F."/>
            <person name="Chen W."/>
            <person name="Ni D."/>
            <person name="Usadel B."/>
            <person name="Fernie A.R."/>
            <person name="Wen W."/>
        </authorList>
    </citation>
    <scope>NUCLEOTIDE SEQUENCE [LARGE SCALE GENOMIC DNA]</scope>
    <source>
        <strain evidence="5">cv. G240</strain>
    </source>
</reference>
<name>A0A7J7HJA9_CAMSI</name>
<evidence type="ECO:0000256" key="2">
    <source>
        <dbReference type="SAM" id="MobiDB-lite"/>
    </source>
</evidence>
<keyword evidence="1" id="KW-0677">Repeat</keyword>
<dbReference type="InterPro" id="IPR046349">
    <property type="entry name" value="C1-like_sf"/>
</dbReference>
<evidence type="ECO:0000313" key="5">
    <source>
        <dbReference type="Proteomes" id="UP000593564"/>
    </source>
</evidence>
<dbReference type="PANTHER" id="PTHR46288">
    <property type="entry name" value="PHORBOL-ESTER/DAG-TYPE DOMAIN-CONTAINING PROTEIN"/>
    <property type="match status" value="1"/>
</dbReference>
<dbReference type="AlphaFoldDB" id="A0A7J7HJA9"/>